<keyword evidence="3" id="KW-0808">Transferase</keyword>
<evidence type="ECO:0000313" key="4">
    <source>
        <dbReference type="Proteomes" id="UP001273505"/>
    </source>
</evidence>
<dbReference type="Proteomes" id="UP001273505">
    <property type="component" value="Unassembled WGS sequence"/>
</dbReference>
<dbReference type="CDD" id="cd01651">
    <property type="entry name" value="RT_G2_intron"/>
    <property type="match status" value="1"/>
</dbReference>
<keyword evidence="4" id="KW-1185">Reference proteome</keyword>
<proteinExistence type="inferred from homology"/>
<dbReference type="InterPro" id="IPR043502">
    <property type="entry name" value="DNA/RNA_pol_sf"/>
</dbReference>
<dbReference type="PANTHER" id="PTHR34047:SF8">
    <property type="entry name" value="PROTEIN YKFC"/>
    <property type="match status" value="1"/>
</dbReference>
<dbReference type="PROSITE" id="PS50878">
    <property type="entry name" value="RT_POL"/>
    <property type="match status" value="1"/>
</dbReference>
<dbReference type="InterPro" id="IPR051083">
    <property type="entry name" value="GrpII_Intron_Splice-Mob/Def"/>
</dbReference>
<organism evidence="3 4">
    <name type="scientific">Gilvimarinus gilvus</name>
    <dbReference type="NCBI Taxonomy" id="3058038"/>
    <lineage>
        <taxon>Bacteria</taxon>
        <taxon>Pseudomonadati</taxon>
        <taxon>Pseudomonadota</taxon>
        <taxon>Gammaproteobacteria</taxon>
        <taxon>Cellvibrionales</taxon>
        <taxon>Cellvibrionaceae</taxon>
        <taxon>Gilvimarinus</taxon>
    </lineage>
</organism>
<accession>A0ABU4S0N1</accession>
<protein>
    <submittedName>
        <fullName evidence="3">Reverse transcriptase domain-containing protein</fullName>
    </submittedName>
</protein>
<dbReference type="InterPro" id="IPR000477">
    <property type="entry name" value="RT_dom"/>
</dbReference>
<sequence length="424" mass="48080">MRKLNLYSQVRDIKNLRKAWGRVRLNATSSQSNSIKQQALEFDKEIDKHLSRIQTQLRTKKYKFKPAIGIAKEDKPGKKRPIVIACIEDRIVQRAILQTLQNISSLKSLIETPTSCGGIQERSVRYAVNMAHDKVLEDGTYFIRSDIQGFFTKIPKDIVLSEIKKHSPDDDFNELVRNSIEVILSNTNELGRDLKLFPTTDIGVAQGSCLSPLLGNILLHEFDKVLNSEDVLCLRYIDDFLLLGPSRKAVTAKLKKGNRILKELGLEAYDPQHNTDKAAHGESNRGIIFLGCDIRPNSITPMKASRTRLLEKVKNRLNRSKISLRASPIKGPLGEQSFVESLENVSHIVKAWGNQYQFCNNEQVMAQLDEKISQEIKEYISFYADQARKLESTDSLARRRLLGVHALVDSKKDPIVPTKKQSTF</sequence>
<dbReference type="PANTHER" id="PTHR34047">
    <property type="entry name" value="NUCLEAR INTRON MATURASE 1, MITOCHONDRIAL-RELATED"/>
    <property type="match status" value="1"/>
</dbReference>
<name>A0ABU4S0N1_9GAMM</name>
<feature type="domain" description="Reverse transcriptase" evidence="2">
    <location>
        <begin position="51"/>
        <end position="294"/>
    </location>
</feature>
<comment type="caution">
    <text evidence="3">The sequence shown here is derived from an EMBL/GenBank/DDBJ whole genome shotgun (WGS) entry which is preliminary data.</text>
</comment>
<reference evidence="3 4" key="1">
    <citation type="submission" date="2023-11" db="EMBL/GenBank/DDBJ databases">
        <title>Gilvimarinus fulvus sp. nov., isolated from the surface of Kelp.</title>
        <authorList>
            <person name="Sun Y.Y."/>
            <person name="Gong Y."/>
            <person name="Du Z.J."/>
        </authorList>
    </citation>
    <scope>NUCLEOTIDE SEQUENCE [LARGE SCALE GENOMIC DNA]</scope>
    <source>
        <strain evidence="3 4">SDUM040013</strain>
    </source>
</reference>
<comment type="similarity">
    <text evidence="1">Belongs to the bacterial reverse transcriptase family.</text>
</comment>
<keyword evidence="3" id="KW-0695">RNA-directed DNA polymerase</keyword>
<dbReference type="SUPFAM" id="SSF56672">
    <property type="entry name" value="DNA/RNA polymerases"/>
    <property type="match status" value="1"/>
</dbReference>
<keyword evidence="3" id="KW-0548">Nucleotidyltransferase</keyword>
<evidence type="ECO:0000313" key="3">
    <source>
        <dbReference type="EMBL" id="MDX6850711.1"/>
    </source>
</evidence>
<evidence type="ECO:0000256" key="1">
    <source>
        <dbReference type="ARBA" id="ARBA00034120"/>
    </source>
</evidence>
<dbReference type="RefSeq" id="WP_302720685.1">
    <property type="nucleotide sequence ID" value="NZ_JAULRU010000172.1"/>
</dbReference>
<evidence type="ECO:0000259" key="2">
    <source>
        <dbReference type="PROSITE" id="PS50878"/>
    </source>
</evidence>
<dbReference type="EMBL" id="JAXAFO010000030">
    <property type="protein sequence ID" value="MDX6850711.1"/>
    <property type="molecule type" value="Genomic_DNA"/>
</dbReference>
<dbReference type="Pfam" id="PF00078">
    <property type="entry name" value="RVT_1"/>
    <property type="match status" value="1"/>
</dbReference>
<dbReference type="GO" id="GO:0003964">
    <property type="term" value="F:RNA-directed DNA polymerase activity"/>
    <property type="evidence" value="ECO:0007669"/>
    <property type="project" value="UniProtKB-KW"/>
</dbReference>
<gene>
    <name evidence="3" type="ORF">SCD92_15160</name>
</gene>